<feature type="region of interest" description="Disordered" evidence="1">
    <location>
        <begin position="72"/>
        <end position="142"/>
    </location>
</feature>
<dbReference type="Proteomes" id="UP001066276">
    <property type="component" value="Chromosome 9"/>
</dbReference>
<organism evidence="2 3">
    <name type="scientific">Pleurodeles waltl</name>
    <name type="common">Iberian ribbed newt</name>
    <dbReference type="NCBI Taxonomy" id="8319"/>
    <lineage>
        <taxon>Eukaryota</taxon>
        <taxon>Metazoa</taxon>
        <taxon>Chordata</taxon>
        <taxon>Craniata</taxon>
        <taxon>Vertebrata</taxon>
        <taxon>Euteleostomi</taxon>
        <taxon>Amphibia</taxon>
        <taxon>Batrachia</taxon>
        <taxon>Caudata</taxon>
        <taxon>Salamandroidea</taxon>
        <taxon>Salamandridae</taxon>
        <taxon>Pleurodelinae</taxon>
        <taxon>Pleurodeles</taxon>
    </lineage>
</organism>
<feature type="region of interest" description="Disordered" evidence="1">
    <location>
        <begin position="1"/>
        <end position="26"/>
    </location>
</feature>
<sequence length="142" mass="15395">MDKPPGSLSEEPKAGTLISPVRRRKRKAIEKRGLKTGGVRPHLITSEYPTQLTRVVAIVEAACADAVTSNPEMEIGTTSPLEVPGLKGQRQTVCAPGNEEKEETPAERRVRAEEAGVARKEDGRLSQQPVKSQKASGGWKRT</sequence>
<keyword evidence="3" id="KW-1185">Reference proteome</keyword>
<evidence type="ECO:0000256" key="1">
    <source>
        <dbReference type="SAM" id="MobiDB-lite"/>
    </source>
</evidence>
<evidence type="ECO:0000313" key="2">
    <source>
        <dbReference type="EMBL" id="KAJ1109586.1"/>
    </source>
</evidence>
<feature type="compositionally biased region" description="Basic and acidic residues" evidence="1">
    <location>
        <begin position="103"/>
        <end position="124"/>
    </location>
</feature>
<feature type="compositionally biased region" description="Polar residues" evidence="1">
    <location>
        <begin position="125"/>
        <end position="135"/>
    </location>
</feature>
<name>A0AAV7N1Z5_PLEWA</name>
<protein>
    <submittedName>
        <fullName evidence="2">Uncharacterized protein</fullName>
    </submittedName>
</protein>
<proteinExistence type="predicted"/>
<dbReference type="AlphaFoldDB" id="A0AAV7N1Z5"/>
<dbReference type="EMBL" id="JANPWB010000013">
    <property type="protein sequence ID" value="KAJ1109586.1"/>
    <property type="molecule type" value="Genomic_DNA"/>
</dbReference>
<comment type="caution">
    <text evidence="2">The sequence shown here is derived from an EMBL/GenBank/DDBJ whole genome shotgun (WGS) entry which is preliminary data.</text>
</comment>
<evidence type="ECO:0000313" key="3">
    <source>
        <dbReference type="Proteomes" id="UP001066276"/>
    </source>
</evidence>
<reference evidence="2" key="1">
    <citation type="journal article" date="2022" name="bioRxiv">
        <title>Sequencing and chromosome-scale assembly of the giantPleurodeles waltlgenome.</title>
        <authorList>
            <person name="Brown T."/>
            <person name="Elewa A."/>
            <person name="Iarovenko S."/>
            <person name="Subramanian E."/>
            <person name="Araus A.J."/>
            <person name="Petzold A."/>
            <person name="Susuki M."/>
            <person name="Suzuki K.-i.T."/>
            <person name="Hayashi T."/>
            <person name="Toyoda A."/>
            <person name="Oliveira C."/>
            <person name="Osipova E."/>
            <person name="Leigh N.D."/>
            <person name="Simon A."/>
            <person name="Yun M.H."/>
        </authorList>
    </citation>
    <scope>NUCLEOTIDE SEQUENCE</scope>
    <source>
        <strain evidence="2">20211129_DDA</strain>
        <tissue evidence="2">Liver</tissue>
    </source>
</reference>
<accession>A0AAV7N1Z5</accession>
<gene>
    <name evidence="2" type="ORF">NDU88_006946</name>
</gene>